<reference evidence="3 4" key="1">
    <citation type="submission" date="2018-05" db="EMBL/GenBank/DDBJ databases">
        <title>Genome sequencing and assembly of the regulated plant pathogen Lachnellula willkommii and related sister species for the development of diagnostic species identification markers.</title>
        <authorList>
            <person name="Giroux E."/>
            <person name="Bilodeau G."/>
        </authorList>
    </citation>
    <scope>NUCLEOTIDE SEQUENCE [LARGE SCALE GENOMIC DNA]</scope>
    <source>
        <strain evidence="3 4">CBS 268.59</strain>
    </source>
</reference>
<evidence type="ECO:0000259" key="2">
    <source>
        <dbReference type="Pfam" id="PF01918"/>
    </source>
</evidence>
<dbReference type="Pfam" id="PF01918">
    <property type="entry name" value="Alba"/>
    <property type="match status" value="1"/>
</dbReference>
<proteinExistence type="predicted"/>
<name>A0A8T9C4N9_9HELO</name>
<comment type="caution">
    <text evidence="3">The sequence shown here is derived from an EMBL/GenBank/DDBJ whole genome shotgun (WGS) entry which is preliminary data.</text>
</comment>
<sequence length="265" mass="28958">MARTKNRGRKGPEGHAARQAYKVQKQKDQEAGTSKSRTGKNKKGQQIQKAIDASESEPAQTATVDPDTASQPEGIDLPVRTSSNAMETPHVQPCGNLASTHDVQFMNIISSSQIEKKVTAALNHLSTYPAVPPAKPSVVMLHSKGKVASKLITVIEVAKREIAAGGGKWFQYNVIEAVLEEKKEEKVVGKDSKAGEGEGMDVERDEEVEEEEEGFETMKTPFERAIEGKPKVRAVPTMTTYLSRVRIDGLRKKYGEQTNGVEALD</sequence>
<accession>A0A8T9C4N9</accession>
<feature type="region of interest" description="Disordered" evidence="1">
    <location>
        <begin position="189"/>
        <end position="222"/>
    </location>
</feature>
<protein>
    <recommendedName>
        <fullName evidence="2">DNA/RNA-binding protein Alba-like domain-containing protein</fullName>
    </recommendedName>
</protein>
<keyword evidence="4" id="KW-1185">Reference proteome</keyword>
<gene>
    <name evidence="3" type="ORF">LSUE1_G005532</name>
</gene>
<evidence type="ECO:0000256" key="1">
    <source>
        <dbReference type="SAM" id="MobiDB-lite"/>
    </source>
</evidence>
<feature type="region of interest" description="Disordered" evidence="1">
    <location>
        <begin position="1"/>
        <end position="80"/>
    </location>
</feature>
<feature type="compositionally biased region" description="Acidic residues" evidence="1">
    <location>
        <begin position="198"/>
        <end position="215"/>
    </location>
</feature>
<dbReference type="Proteomes" id="UP000469558">
    <property type="component" value="Unassembled WGS sequence"/>
</dbReference>
<feature type="domain" description="DNA/RNA-binding protein Alba-like" evidence="2">
    <location>
        <begin position="106"/>
        <end position="176"/>
    </location>
</feature>
<evidence type="ECO:0000313" key="4">
    <source>
        <dbReference type="Proteomes" id="UP000469558"/>
    </source>
</evidence>
<feature type="compositionally biased region" description="Polar residues" evidence="1">
    <location>
        <begin position="57"/>
        <end position="71"/>
    </location>
</feature>
<organism evidence="3 4">
    <name type="scientific">Lachnellula suecica</name>
    <dbReference type="NCBI Taxonomy" id="602035"/>
    <lineage>
        <taxon>Eukaryota</taxon>
        <taxon>Fungi</taxon>
        <taxon>Dikarya</taxon>
        <taxon>Ascomycota</taxon>
        <taxon>Pezizomycotina</taxon>
        <taxon>Leotiomycetes</taxon>
        <taxon>Helotiales</taxon>
        <taxon>Lachnaceae</taxon>
        <taxon>Lachnellula</taxon>
    </lineage>
</organism>
<dbReference type="AlphaFoldDB" id="A0A8T9C4N9"/>
<evidence type="ECO:0000313" key="3">
    <source>
        <dbReference type="EMBL" id="TVY68877.1"/>
    </source>
</evidence>
<dbReference type="OrthoDB" id="424402at2759"/>
<dbReference type="InterPro" id="IPR002775">
    <property type="entry name" value="DNA/RNA-bd_Alba-like"/>
</dbReference>
<dbReference type="GO" id="GO:0003676">
    <property type="term" value="F:nucleic acid binding"/>
    <property type="evidence" value="ECO:0007669"/>
    <property type="project" value="InterPro"/>
</dbReference>
<dbReference type="EMBL" id="QGMK01001388">
    <property type="protein sequence ID" value="TVY68877.1"/>
    <property type="molecule type" value="Genomic_DNA"/>
</dbReference>